<dbReference type="eggNOG" id="COG1983">
    <property type="taxonomic scope" value="Bacteria"/>
</dbReference>
<accession>G8R843</accession>
<organism evidence="3 4">
    <name type="scientific">Owenweeksia hongkongensis (strain DSM 17368 / CIP 108786 / JCM 12287 / NRRL B-23963 / UST20020801)</name>
    <dbReference type="NCBI Taxonomy" id="926562"/>
    <lineage>
        <taxon>Bacteria</taxon>
        <taxon>Pseudomonadati</taxon>
        <taxon>Bacteroidota</taxon>
        <taxon>Flavobacteriia</taxon>
        <taxon>Flavobacteriales</taxon>
        <taxon>Owenweeksiaceae</taxon>
        <taxon>Owenweeksia</taxon>
    </lineage>
</organism>
<sequence length="75" mass="8873">MIDINEIRDYCERRGFEVCSRMGERMGIAPGVVRMYFIYTSFLAFGSPLIIYLILAFWIKLKDYTRDSRHSVLDL</sequence>
<gene>
    <name evidence="3" type="ordered locus">Oweho_1414</name>
</gene>
<dbReference type="KEGG" id="oho:Oweho_1414"/>
<evidence type="ECO:0000259" key="2">
    <source>
        <dbReference type="Pfam" id="PF04024"/>
    </source>
</evidence>
<dbReference type="HOGENOM" id="CLU_182832_1_0_10"/>
<evidence type="ECO:0000313" key="4">
    <source>
        <dbReference type="Proteomes" id="UP000005631"/>
    </source>
</evidence>
<proteinExistence type="predicted"/>
<keyword evidence="1" id="KW-0472">Membrane</keyword>
<dbReference type="InterPro" id="IPR007168">
    <property type="entry name" value="Phageshock_PspC_N"/>
</dbReference>
<dbReference type="STRING" id="926562.Oweho_1414"/>
<evidence type="ECO:0000256" key="1">
    <source>
        <dbReference type="SAM" id="Phobius"/>
    </source>
</evidence>
<dbReference type="Pfam" id="PF04024">
    <property type="entry name" value="PspC"/>
    <property type="match status" value="1"/>
</dbReference>
<keyword evidence="1" id="KW-0812">Transmembrane</keyword>
<dbReference type="AlphaFoldDB" id="G8R843"/>
<feature type="transmembrane region" description="Helical" evidence="1">
    <location>
        <begin position="36"/>
        <end position="59"/>
    </location>
</feature>
<keyword evidence="4" id="KW-1185">Reference proteome</keyword>
<reference evidence="3 4" key="1">
    <citation type="journal article" date="2012" name="Stand. Genomic Sci.">
        <title>Genome sequence of the orange-pigmented seawater bacterium Owenweeksia hongkongensis type strain (UST20020801(T)).</title>
        <authorList>
            <person name="Riedel T."/>
            <person name="Held B."/>
            <person name="Nolan M."/>
            <person name="Lucas S."/>
            <person name="Lapidus A."/>
            <person name="Tice H."/>
            <person name="Del Rio T.G."/>
            <person name="Cheng J.F."/>
            <person name="Han C."/>
            <person name="Tapia R."/>
            <person name="Goodwin L.A."/>
            <person name="Pitluck S."/>
            <person name="Liolios K."/>
            <person name="Mavromatis K."/>
            <person name="Pagani I."/>
            <person name="Ivanova N."/>
            <person name="Mikhailova N."/>
            <person name="Pati A."/>
            <person name="Chen A."/>
            <person name="Palaniappan K."/>
            <person name="Rohde M."/>
            <person name="Tindall B.J."/>
            <person name="Detter J.C."/>
            <person name="Goker M."/>
            <person name="Woyke T."/>
            <person name="Bristow J."/>
            <person name="Eisen J.A."/>
            <person name="Markowitz V."/>
            <person name="Hugenholtz P."/>
            <person name="Klenk H.P."/>
            <person name="Kyrpides N.C."/>
        </authorList>
    </citation>
    <scope>NUCLEOTIDE SEQUENCE</scope>
    <source>
        <strain evidence="4">DSM 17368 / JCM 12287 / NRRL B-23963</strain>
    </source>
</reference>
<dbReference type="Proteomes" id="UP000005631">
    <property type="component" value="Chromosome"/>
</dbReference>
<feature type="domain" description="Phage shock protein PspC N-terminal" evidence="2">
    <location>
        <begin position="18"/>
        <end position="59"/>
    </location>
</feature>
<keyword evidence="1" id="KW-1133">Transmembrane helix</keyword>
<protein>
    <submittedName>
        <fullName evidence="3">PspC domain-containing protein</fullName>
    </submittedName>
</protein>
<name>G8R843_OWEHD</name>
<dbReference type="RefSeq" id="WP_014201767.1">
    <property type="nucleotide sequence ID" value="NC_016599.1"/>
</dbReference>
<dbReference type="EMBL" id="CP003156">
    <property type="protein sequence ID" value="AEV32411.1"/>
    <property type="molecule type" value="Genomic_DNA"/>
</dbReference>
<evidence type="ECO:0000313" key="3">
    <source>
        <dbReference type="EMBL" id="AEV32411.1"/>
    </source>
</evidence>